<gene>
    <name evidence="2" type="ORF">BBN63_13035</name>
</gene>
<accession>A0A1U9QRY1</accession>
<feature type="region of interest" description="Disordered" evidence="1">
    <location>
        <begin position="109"/>
        <end position="165"/>
    </location>
</feature>
<feature type="region of interest" description="Disordered" evidence="1">
    <location>
        <begin position="1"/>
        <end position="21"/>
    </location>
</feature>
<dbReference type="GO" id="GO:0003677">
    <property type="term" value="F:DNA binding"/>
    <property type="evidence" value="ECO:0007669"/>
    <property type="project" value="UniProtKB-KW"/>
</dbReference>
<keyword evidence="2" id="KW-0238">DNA-binding</keyword>
<dbReference type="EMBL" id="CP018047">
    <property type="protein sequence ID" value="AQU67024.1"/>
    <property type="molecule type" value="Genomic_DNA"/>
</dbReference>
<dbReference type="RefSeq" id="WP_078075561.1">
    <property type="nucleotide sequence ID" value="NZ_CP018047.1"/>
</dbReference>
<feature type="compositionally biased region" description="Pro residues" evidence="1">
    <location>
        <begin position="130"/>
        <end position="161"/>
    </location>
</feature>
<dbReference type="AlphaFoldDB" id="A0A1U9QRY1"/>
<organism evidence="2 3">
    <name type="scientific">Streptomyces niveus</name>
    <name type="common">Streptomyces spheroides</name>
    <dbReference type="NCBI Taxonomy" id="193462"/>
    <lineage>
        <taxon>Bacteria</taxon>
        <taxon>Bacillati</taxon>
        <taxon>Actinomycetota</taxon>
        <taxon>Actinomycetes</taxon>
        <taxon>Kitasatosporales</taxon>
        <taxon>Streptomycetaceae</taxon>
        <taxon>Streptomyces</taxon>
    </lineage>
</organism>
<protein>
    <submittedName>
        <fullName evidence="2">DNA-binding protein</fullName>
    </submittedName>
</protein>
<evidence type="ECO:0000313" key="2">
    <source>
        <dbReference type="EMBL" id="AQU67024.1"/>
    </source>
</evidence>
<reference evidence="2 3" key="1">
    <citation type="submission" date="2016-11" db="EMBL/GenBank/DDBJ databases">
        <title>Complete genome sequence of Streptomyces niveus SCSIO 3406.</title>
        <authorList>
            <person name="Zhu Q."/>
            <person name="Cheng W."/>
            <person name="Song Y."/>
            <person name="Li Q."/>
            <person name="Ju J."/>
        </authorList>
    </citation>
    <scope>NUCLEOTIDE SEQUENCE [LARGE SCALE GENOMIC DNA]</scope>
    <source>
        <strain evidence="2 3">SCSIO 3406</strain>
    </source>
</reference>
<keyword evidence="3" id="KW-1185">Reference proteome</keyword>
<dbReference type="KEGG" id="snw:BBN63_13035"/>
<dbReference type="Proteomes" id="UP000189677">
    <property type="component" value="Chromosome"/>
</dbReference>
<sequence length="319" mass="34576">MDVQHLSAPSRATSGVPRPVARSGVVHANTRHTKCYTVVGNHLAQHRELTLVAIGLAVHIQSLPAGARIGIKCLTARFPESEARIAAALRELEAAGYLERTRERLPSGRIVTHTVSYNQPPQAVRRPEPVRLPAPEPAPAPAPAPTPDKPPPPPLPQPLSPDPDRHRVAADLLAGLRCHDPRLLLAERDVRRLAPGVATWLERGAAPDSVRRALTANLPEAPRHPAALLAHRLTALLPPPLPPTRTVVRPHPFQTCDRCERAFRAPEPGRCRDCGPAGRDAVGRGDSGREVPAVQAQFMLDPASGQNCQPLKKTHRRVR</sequence>
<evidence type="ECO:0000313" key="3">
    <source>
        <dbReference type="Proteomes" id="UP000189677"/>
    </source>
</evidence>
<name>A0A1U9QRY1_STRNV</name>
<proteinExistence type="predicted"/>
<evidence type="ECO:0000256" key="1">
    <source>
        <dbReference type="SAM" id="MobiDB-lite"/>
    </source>
</evidence>